<organism evidence="2 3">
    <name type="scientific">Larkinella punicea</name>
    <dbReference type="NCBI Taxonomy" id="2315727"/>
    <lineage>
        <taxon>Bacteria</taxon>
        <taxon>Pseudomonadati</taxon>
        <taxon>Bacteroidota</taxon>
        <taxon>Cytophagia</taxon>
        <taxon>Cytophagales</taxon>
        <taxon>Spirosomataceae</taxon>
        <taxon>Larkinella</taxon>
    </lineage>
</organism>
<comment type="caution">
    <text evidence="2">The sequence shown here is derived from an EMBL/GenBank/DDBJ whole genome shotgun (WGS) entry which is preliminary data.</text>
</comment>
<evidence type="ECO:0000313" key="2">
    <source>
        <dbReference type="EMBL" id="RCR71578.1"/>
    </source>
</evidence>
<evidence type="ECO:0008006" key="4">
    <source>
        <dbReference type="Google" id="ProtNLM"/>
    </source>
</evidence>
<dbReference type="InterPro" id="IPR032820">
    <property type="entry name" value="ATPase_put"/>
</dbReference>
<dbReference type="Proteomes" id="UP000253383">
    <property type="component" value="Unassembled WGS sequence"/>
</dbReference>
<dbReference type="OrthoDB" id="9798708at2"/>
<accession>A0A368JV97</accession>
<dbReference type="EMBL" id="QOWE01000001">
    <property type="protein sequence ID" value="RCR71578.1"/>
    <property type="molecule type" value="Genomic_DNA"/>
</dbReference>
<reference evidence="2 3" key="1">
    <citation type="submission" date="2018-07" db="EMBL/GenBank/DDBJ databases">
        <title>Genome analysis of Larkinella rosea.</title>
        <authorList>
            <person name="Zhou Z."/>
            <person name="Wang G."/>
        </authorList>
    </citation>
    <scope>NUCLEOTIDE SEQUENCE [LARGE SCALE GENOMIC DNA]</scope>
    <source>
        <strain evidence="3">zzj9</strain>
    </source>
</reference>
<sequence length="84" mass="9422">MEPDNSHSDDPEKPFRKVTRKTSSFVQYSAIGFQMLATIGLGVWGGIKLDEWQGNQKPIWTLVLSLVAIGSSLYLFIRSLPKQP</sequence>
<keyword evidence="1" id="KW-0472">Membrane</keyword>
<name>A0A368JV97_9BACT</name>
<keyword evidence="1" id="KW-0812">Transmembrane</keyword>
<protein>
    <recommendedName>
        <fullName evidence="4">AtpZ/AtpI family protein</fullName>
    </recommendedName>
</protein>
<feature type="transmembrane region" description="Helical" evidence="1">
    <location>
        <begin position="25"/>
        <end position="47"/>
    </location>
</feature>
<keyword evidence="1" id="KW-1133">Transmembrane helix</keyword>
<dbReference type="Pfam" id="PF09527">
    <property type="entry name" value="ATPase_gene1"/>
    <property type="match status" value="1"/>
</dbReference>
<keyword evidence="3" id="KW-1185">Reference proteome</keyword>
<proteinExistence type="predicted"/>
<evidence type="ECO:0000256" key="1">
    <source>
        <dbReference type="SAM" id="Phobius"/>
    </source>
</evidence>
<dbReference type="AlphaFoldDB" id="A0A368JV97"/>
<gene>
    <name evidence="2" type="ORF">DUE52_01240</name>
</gene>
<feature type="transmembrane region" description="Helical" evidence="1">
    <location>
        <begin position="59"/>
        <end position="77"/>
    </location>
</feature>
<evidence type="ECO:0000313" key="3">
    <source>
        <dbReference type="Proteomes" id="UP000253383"/>
    </source>
</evidence>
<dbReference type="RefSeq" id="WP_114404111.1">
    <property type="nucleotide sequence ID" value="NZ_QOWE01000001.1"/>
</dbReference>